<dbReference type="AlphaFoldDB" id="A0A4P7W4Z6"/>
<dbReference type="KEGG" id="ddb:E7747_13015"/>
<gene>
    <name evidence="3" type="ORF">E7747_13015</name>
</gene>
<dbReference type="GO" id="GO:0003677">
    <property type="term" value="F:DNA binding"/>
    <property type="evidence" value="ECO:0007669"/>
    <property type="project" value="UniProtKB-KW"/>
</dbReference>
<dbReference type="InterPro" id="IPR000119">
    <property type="entry name" value="Hist_DNA-bd"/>
</dbReference>
<dbReference type="Proteomes" id="UP000297149">
    <property type="component" value="Chromosome"/>
</dbReference>
<dbReference type="SUPFAM" id="SSF47729">
    <property type="entry name" value="IHF-like DNA-binding proteins"/>
    <property type="match status" value="1"/>
</dbReference>
<organism evidence="3 4">
    <name type="scientific">Duncaniella dubosii</name>
    <dbReference type="NCBI Taxonomy" id="2518971"/>
    <lineage>
        <taxon>Bacteria</taxon>
        <taxon>Pseudomonadati</taxon>
        <taxon>Bacteroidota</taxon>
        <taxon>Bacteroidia</taxon>
        <taxon>Bacteroidales</taxon>
        <taxon>Muribaculaceae</taxon>
        <taxon>Duncaniella</taxon>
    </lineage>
</organism>
<keyword evidence="4" id="KW-1185">Reference proteome</keyword>
<reference evidence="4" key="1">
    <citation type="submission" date="2019-02" db="EMBL/GenBank/DDBJ databases">
        <title>Isolation and identification of novel species under the genus Muribaculum.</title>
        <authorList>
            <person name="Miyake S."/>
            <person name="Ding Y."/>
            <person name="Low A."/>
            <person name="Soh M."/>
            <person name="Seedorf H."/>
        </authorList>
    </citation>
    <scope>NUCLEOTIDE SEQUENCE [LARGE SCALE GENOMIC DNA]</scope>
    <source>
        <strain evidence="4">H5</strain>
    </source>
</reference>
<evidence type="ECO:0000256" key="2">
    <source>
        <dbReference type="ARBA" id="ARBA00023125"/>
    </source>
</evidence>
<evidence type="ECO:0000313" key="4">
    <source>
        <dbReference type="Proteomes" id="UP000297149"/>
    </source>
</evidence>
<dbReference type="EMBL" id="CP039396">
    <property type="protein sequence ID" value="QCD43114.1"/>
    <property type="molecule type" value="Genomic_DNA"/>
</dbReference>
<evidence type="ECO:0000313" key="3">
    <source>
        <dbReference type="EMBL" id="QCD43114.1"/>
    </source>
</evidence>
<protein>
    <submittedName>
        <fullName evidence="3">HU family DNA-binding protein</fullName>
    </submittedName>
</protein>
<comment type="similarity">
    <text evidence="1">Belongs to the bacterial histone-like protein family.</text>
</comment>
<dbReference type="InterPro" id="IPR010992">
    <property type="entry name" value="IHF-like_DNA-bd_dom_sf"/>
</dbReference>
<keyword evidence="2 3" id="KW-0238">DNA-binding</keyword>
<sequence>MDNKTFITKLSKRLNRDTSEVSTLIDGLSRIFREAGSELDSIAIPGFGTFKSTKTEERVVTDETTQERTLYPPVISMEFQPSIILRKKLSK</sequence>
<accession>A0A4P7W4Z6</accession>
<proteinExistence type="inferred from homology"/>
<dbReference type="GO" id="GO:0030527">
    <property type="term" value="F:structural constituent of chromatin"/>
    <property type="evidence" value="ECO:0007669"/>
    <property type="project" value="InterPro"/>
</dbReference>
<dbReference type="Pfam" id="PF00216">
    <property type="entry name" value="Bac_DNA_binding"/>
    <property type="match status" value="1"/>
</dbReference>
<evidence type="ECO:0000256" key="1">
    <source>
        <dbReference type="ARBA" id="ARBA00010529"/>
    </source>
</evidence>
<name>A0A4P7W4Z6_9BACT</name>
<dbReference type="RefSeq" id="WP_123614721.1">
    <property type="nucleotide sequence ID" value="NZ_CAXHQF010000033.1"/>
</dbReference>
<dbReference type="Gene3D" id="4.10.520.10">
    <property type="entry name" value="IHF-like DNA-binding proteins"/>
    <property type="match status" value="1"/>
</dbReference>